<evidence type="ECO:0000313" key="2">
    <source>
        <dbReference type="EMBL" id="KAB0300699.1"/>
    </source>
</evidence>
<dbReference type="InterPro" id="IPR000835">
    <property type="entry name" value="HTH_MarR-typ"/>
</dbReference>
<name>A0A5N3S260_9VIBR</name>
<feature type="domain" description="HTH marR-type" evidence="1">
    <location>
        <begin position="30"/>
        <end position="80"/>
    </location>
</feature>
<organism evidence="2 3">
    <name type="scientific">Vibrio fortis</name>
    <dbReference type="NCBI Taxonomy" id="212667"/>
    <lineage>
        <taxon>Bacteria</taxon>
        <taxon>Pseudomonadati</taxon>
        <taxon>Pseudomonadota</taxon>
        <taxon>Gammaproteobacteria</taxon>
        <taxon>Vibrionales</taxon>
        <taxon>Vibrionaceae</taxon>
        <taxon>Vibrio</taxon>
    </lineage>
</organism>
<dbReference type="SUPFAM" id="SSF46785">
    <property type="entry name" value="Winged helix' DNA-binding domain"/>
    <property type="match status" value="1"/>
</dbReference>
<evidence type="ECO:0000259" key="1">
    <source>
        <dbReference type="Pfam" id="PF01047"/>
    </source>
</evidence>
<proteinExistence type="predicted"/>
<dbReference type="EMBL" id="VXDD01000003">
    <property type="protein sequence ID" value="KAB0300699.1"/>
    <property type="molecule type" value="Genomic_DNA"/>
</dbReference>
<dbReference type="AlphaFoldDB" id="A0A5N3S260"/>
<dbReference type="RefSeq" id="WP_150896433.1">
    <property type="nucleotide sequence ID" value="NZ_VXDD01000003.1"/>
</dbReference>
<dbReference type="InterPro" id="IPR036388">
    <property type="entry name" value="WH-like_DNA-bd_sf"/>
</dbReference>
<comment type="caution">
    <text evidence="2">The sequence shown here is derived from an EMBL/GenBank/DDBJ whole genome shotgun (WGS) entry which is preliminary data.</text>
</comment>
<gene>
    <name evidence="2" type="ORF">F2Z80_16370</name>
</gene>
<dbReference type="GO" id="GO:0003700">
    <property type="term" value="F:DNA-binding transcription factor activity"/>
    <property type="evidence" value="ECO:0007669"/>
    <property type="project" value="InterPro"/>
</dbReference>
<reference evidence="2 3" key="1">
    <citation type="submission" date="2019-09" db="EMBL/GenBank/DDBJ databases">
        <title>Vibrio Fortis S7-72.</title>
        <authorList>
            <person name="Das S.K."/>
        </authorList>
    </citation>
    <scope>NUCLEOTIDE SEQUENCE [LARGE SCALE GENOMIC DNA]</scope>
    <source>
        <strain evidence="2 3">S7-72</strain>
    </source>
</reference>
<dbReference type="Proteomes" id="UP000326687">
    <property type="component" value="Unassembled WGS sequence"/>
</dbReference>
<protein>
    <submittedName>
        <fullName evidence="2">MarR family transcriptional regulator</fullName>
    </submittedName>
</protein>
<dbReference type="Pfam" id="PF01047">
    <property type="entry name" value="MarR"/>
    <property type="match status" value="1"/>
</dbReference>
<sequence>MGNFEQKSEVSHALVAAARLAPHQVKWVKLSKTQLKVLDSIKQGEEVTAQLIAERCNLSPSWASSLLKHLYQRCYLKRSHESLTFGGLLFKYKLQDVQSNFNC</sequence>
<evidence type="ECO:0000313" key="3">
    <source>
        <dbReference type="Proteomes" id="UP000326687"/>
    </source>
</evidence>
<dbReference type="Gene3D" id="1.10.10.10">
    <property type="entry name" value="Winged helix-like DNA-binding domain superfamily/Winged helix DNA-binding domain"/>
    <property type="match status" value="1"/>
</dbReference>
<accession>A0A5N3S260</accession>
<dbReference type="InterPro" id="IPR036390">
    <property type="entry name" value="WH_DNA-bd_sf"/>
</dbReference>